<feature type="region of interest" description="Disordered" evidence="1">
    <location>
        <begin position="143"/>
        <end position="165"/>
    </location>
</feature>
<keyword evidence="3" id="KW-0238">DNA-binding</keyword>
<dbReference type="SUPFAM" id="SSF46785">
    <property type="entry name" value="Winged helix' DNA-binding domain"/>
    <property type="match status" value="1"/>
</dbReference>
<feature type="domain" description="HTH marR-type" evidence="2">
    <location>
        <begin position="5"/>
        <end position="141"/>
    </location>
</feature>
<evidence type="ECO:0000313" key="4">
    <source>
        <dbReference type="Proteomes" id="UP000294508"/>
    </source>
</evidence>
<reference evidence="3 4" key="1">
    <citation type="journal article" date="2015" name="Stand. Genomic Sci.">
        <title>Genomic Encyclopedia of Bacterial and Archaeal Type Strains, Phase III: the genomes of soil and plant-associated and newly described type strains.</title>
        <authorList>
            <person name="Whitman W.B."/>
            <person name="Woyke T."/>
            <person name="Klenk H.P."/>
            <person name="Zhou Y."/>
            <person name="Lilburn T.G."/>
            <person name="Beck B.J."/>
            <person name="De Vos P."/>
            <person name="Vandamme P."/>
            <person name="Eisen J.A."/>
            <person name="Garrity G."/>
            <person name="Hugenholtz P."/>
            <person name="Kyrpides N.C."/>
        </authorList>
    </citation>
    <scope>NUCLEOTIDE SEQUENCE [LARGE SCALE GENOMIC DNA]</scope>
    <source>
        <strain evidence="3 4">VKM Ac-2572</strain>
    </source>
</reference>
<evidence type="ECO:0000313" key="3">
    <source>
        <dbReference type="EMBL" id="TCO21287.1"/>
    </source>
</evidence>
<protein>
    <submittedName>
        <fullName evidence="3">DNA-binding MarR family transcriptional regulator</fullName>
    </submittedName>
</protein>
<dbReference type="GO" id="GO:0003677">
    <property type="term" value="F:DNA binding"/>
    <property type="evidence" value="ECO:0007669"/>
    <property type="project" value="UniProtKB-KW"/>
</dbReference>
<dbReference type="PANTHER" id="PTHR33164:SF106">
    <property type="entry name" value="TRANSCRIPTIONAL REGULATORY PROTEIN"/>
    <property type="match status" value="1"/>
</dbReference>
<dbReference type="Pfam" id="PF12802">
    <property type="entry name" value="MarR_2"/>
    <property type="match status" value="1"/>
</dbReference>
<dbReference type="GO" id="GO:0003700">
    <property type="term" value="F:DNA-binding transcription factor activity"/>
    <property type="evidence" value="ECO:0007669"/>
    <property type="project" value="InterPro"/>
</dbReference>
<evidence type="ECO:0000256" key="1">
    <source>
        <dbReference type="SAM" id="MobiDB-lite"/>
    </source>
</evidence>
<dbReference type="Proteomes" id="UP000294508">
    <property type="component" value="Unassembled WGS sequence"/>
</dbReference>
<dbReference type="InterPro" id="IPR036390">
    <property type="entry name" value="WH_DNA-bd_sf"/>
</dbReference>
<gene>
    <name evidence="3" type="ORF">EV652_111196</name>
</gene>
<dbReference type="InterPro" id="IPR000835">
    <property type="entry name" value="HTH_MarR-typ"/>
</dbReference>
<dbReference type="EMBL" id="SLWN01000011">
    <property type="protein sequence ID" value="TCO21287.1"/>
    <property type="molecule type" value="Genomic_DNA"/>
</dbReference>
<name>A0A4R2H5L8_9ACTN</name>
<organism evidence="3 4">
    <name type="scientific">Kribbella steppae</name>
    <dbReference type="NCBI Taxonomy" id="2512223"/>
    <lineage>
        <taxon>Bacteria</taxon>
        <taxon>Bacillati</taxon>
        <taxon>Actinomycetota</taxon>
        <taxon>Actinomycetes</taxon>
        <taxon>Propionibacteriales</taxon>
        <taxon>Kribbellaceae</taxon>
        <taxon>Kribbella</taxon>
    </lineage>
</organism>
<sequence length="165" mass="18594">MASTRDELLDALIQEMPWYISAATRFQIAVADQLGMPLTDVHAIGALLEIGPAGVRRLADLMGMTTGAVTRLVDRLERAGYVRREPDPADRRRVVVQVVPERVADIARYYEPIGEHWSQQVSAYSDAQLKFLLDFLRQGREHAQTETTTLRTQGRPHATRRRAAD</sequence>
<dbReference type="OrthoDB" id="3173926at2"/>
<dbReference type="PROSITE" id="PS50995">
    <property type="entry name" value="HTH_MARR_2"/>
    <property type="match status" value="1"/>
</dbReference>
<dbReference type="PANTHER" id="PTHR33164">
    <property type="entry name" value="TRANSCRIPTIONAL REGULATOR, MARR FAMILY"/>
    <property type="match status" value="1"/>
</dbReference>
<comment type="caution">
    <text evidence="3">The sequence shown here is derived from an EMBL/GenBank/DDBJ whole genome shotgun (WGS) entry which is preliminary data.</text>
</comment>
<proteinExistence type="predicted"/>
<keyword evidence="4" id="KW-1185">Reference proteome</keyword>
<dbReference type="AlphaFoldDB" id="A0A4R2H5L8"/>
<accession>A0A4R2H5L8</accession>
<dbReference type="GO" id="GO:0006950">
    <property type="term" value="P:response to stress"/>
    <property type="evidence" value="ECO:0007669"/>
    <property type="project" value="TreeGrafter"/>
</dbReference>
<evidence type="ECO:0000259" key="2">
    <source>
        <dbReference type="PROSITE" id="PS50995"/>
    </source>
</evidence>
<dbReference type="InterPro" id="IPR039422">
    <property type="entry name" value="MarR/SlyA-like"/>
</dbReference>
<dbReference type="RefSeq" id="WP_132212657.1">
    <property type="nucleotide sequence ID" value="NZ_SLWN01000011.1"/>
</dbReference>
<dbReference type="InterPro" id="IPR036388">
    <property type="entry name" value="WH-like_DNA-bd_sf"/>
</dbReference>
<dbReference type="SMART" id="SM00347">
    <property type="entry name" value="HTH_MARR"/>
    <property type="match status" value="1"/>
</dbReference>
<dbReference type="Gene3D" id="1.10.10.10">
    <property type="entry name" value="Winged helix-like DNA-binding domain superfamily/Winged helix DNA-binding domain"/>
    <property type="match status" value="1"/>
</dbReference>